<evidence type="ECO:0000313" key="2">
    <source>
        <dbReference type="EMBL" id="GFR52039.1"/>
    </source>
</evidence>
<accession>A0AAD3HSC8</accession>
<feature type="non-terminal residue" evidence="2">
    <location>
        <position position="727"/>
    </location>
</feature>
<feature type="compositionally biased region" description="Gly residues" evidence="1">
    <location>
        <begin position="134"/>
        <end position="153"/>
    </location>
</feature>
<name>A0AAD3HSC8_9CHLO</name>
<protein>
    <submittedName>
        <fullName evidence="2">Uncharacterized protein</fullName>
    </submittedName>
</protein>
<reference evidence="2 3" key="1">
    <citation type="journal article" date="2021" name="Sci. Rep.">
        <title>Genome sequencing of the multicellular alga Astrephomene provides insights into convergent evolution of germ-soma differentiation.</title>
        <authorList>
            <person name="Yamashita S."/>
            <person name="Yamamoto K."/>
            <person name="Matsuzaki R."/>
            <person name="Suzuki S."/>
            <person name="Yamaguchi H."/>
            <person name="Hirooka S."/>
            <person name="Minakuchi Y."/>
            <person name="Miyagishima S."/>
            <person name="Kawachi M."/>
            <person name="Toyoda A."/>
            <person name="Nozaki H."/>
        </authorList>
    </citation>
    <scope>NUCLEOTIDE SEQUENCE [LARGE SCALE GENOMIC DNA]</scope>
    <source>
        <strain evidence="2 3">NIES-4017</strain>
    </source>
</reference>
<keyword evidence="3" id="KW-1185">Reference proteome</keyword>
<feature type="region of interest" description="Disordered" evidence="1">
    <location>
        <begin position="1"/>
        <end position="47"/>
    </location>
</feature>
<proteinExistence type="predicted"/>
<dbReference type="AlphaFoldDB" id="A0AAD3HSC8"/>
<comment type="caution">
    <text evidence="2">The sequence shown here is derived from an EMBL/GenBank/DDBJ whole genome shotgun (WGS) entry which is preliminary data.</text>
</comment>
<feature type="compositionally biased region" description="Gly residues" evidence="1">
    <location>
        <begin position="8"/>
        <end position="20"/>
    </location>
</feature>
<feature type="compositionally biased region" description="Low complexity" evidence="1">
    <location>
        <begin position="711"/>
        <end position="727"/>
    </location>
</feature>
<sequence length="727" mass="75175">SSSLSPSPGGGTGGRRGTAGAGSQSRRGGGGGGSSARRPPGGDAAAAVEPCPGWPLVAGLGASLDDLYRRSKEVLRKVKPYKPLACEDPSLQLLPRLRSLTLRLLAALAEAAEAVGAAAGAALRGLGRLDGRGLGSSGSGGMGSSGMGSGAARGEGEVREGERVVRRLLDAVDHLARKIGDELGAGGGGGGGGRDEVAVAAGELLERCQSVSLQLALSGLRAAAVAAPVLLRREALDPHSFAHEKSSQAKRLAALWDEAAKLTDRIGRRYPRHRLALYGELCEVYGGASRLALEMMAGAAGTEALRGAGGGGGEEEEEDSEDEAYEGTAAGSTDDGGSSGFPGGAFSGPSTRDSDVRMAFGLGGSSGGGGGNSIASVWGSGAAATAAWGGGGGGVRAGLRGGGQYGNRGGGGCGVTEQDIQAQAWVPALLQVLLNRASDAHRHLRNELASAEAARGGAALSGPEDEYGSSVQQPLMLAAGLAPAGSLGGSRNRGATGGVLWVAMSEGAVEALWGLLDEMQQSFAELAVDNLRRTAALCAAGTHETLAVWALESARDSAESALRFIHTHEHSSLALGDLLEMEAELGEDTRAWLQLTWQSITSLTTRVVNGLLAIRRRINVRRWVRRRGTDAGGRQRGRQGCHTALGRRHRDDIQLIVISSRLEGRRRAVEEPALQLGLQRQRWRGELVRRRRRRREEEACRGLWEPGGGNRNSSRNSSSSSRSTEAR</sequence>
<feature type="region of interest" description="Disordered" evidence="1">
    <location>
        <begin position="306"/>
        <end position="352"/>
    </location>
</feature>
<feature type="region of interest" description="Disordered" evidence="1">
    <location>
        <begin position="134"/>
        <end position="159"/>
    </location>
</feature>
<gene>
    <name evidence="2" type="ORF">Agub_g14556</name>
</gene>
<feature type="region of interest" description="Disordered" evidence="1">
    <location>
        <begin position="698"/>
        <end position="727"/>
    </location>
</feature>
<feature type="compositionally biased region" description="Low complexity" evidence="1">
    <location>
        <begin position="326"/>
        <end position="336"/>
    </location>
</feature>
<dbReference type="Proteomes" id="UP001054857">
    <property type="component" value="Unassembled WGS sequence"/>
</dbReference>
<feature type="compositionally biased region" description="Low complexity" evidence="1">
    <location>
        <begin position="35"/>
        <end position="47"/>
    </location>
</feature>
<evidence type="ECO:0000256" key="1">
    <source>
        <dbReference type="SAM" id="MobiDB-lite"/>
    </source>
</evidence>
<feature type="compositionally biased region" description="Gly residues" evidence="1">
    <location>
        <begin position="337"/>
        <end position="346"/>
    </location>
</feature>
<feature type="compositionally biased region" description="Acidic residues" evidence="1">
    <location>
        <begin position="313"/>
        <end position="325"/>
    </location>
</feature>
<organism evidence="2 3">
    <name type="scientific">Astrephomene gubernaculifera</name>
    <dbReference type="NCBI Taxonomy" id="47775"/>
    <lineage>
        <taxon>Eukaryota</taxon>
        <taxon>Viridiplantae</taxon>
        <taxon>Chlorophyta</taxon>
        <taxon>core chlorophytes</taxon>
        <taxon>Chlorophyceae</taxon>
        <taxon>CS clade</taxon>
        <taxon>Chlamydomonadales</taxon>
        <taxon>Astrephomenaceae</taxon>
        <taxon>Astrephomene</taxon>
    </lineage>
</organism>
<dbReference type="EMBL" id="BMAR01000057">
    <property type="protein sequence ID" value="GFR52039.1"/>
    <property type="molecule type" value="Genomic_DNA"/>
</dbReference>
<evidence type="ECO:0000313" key="3">
    <source>
        <dbReference type="Proteomes" id="UP001054857"/>
    </source>
</evidence>